<gene>
    <name evidence="1" type="ORF">S01H4_08043</name>
</gene>
<feature type="non-terminal residue" evidence="1">
    <location>
        <position position="1"/>
    </location>
</feature>
<dbReference type="EMBL" id="BART01002706">
    <property type="protein sequence ID" value="GAG66540.1"/>
    <property type="molecule type" value="Genomic_DNA"/>
</dbReference>
<evidence type="ECO:0000313" key="1">
    <source>
        <dbReference type="EMBL" id="GAG66540.1"/>
    </source>
</evidence>
<sequence length="238" mass="27812">LTRLIFVKDQTILFDAIGGFYFGSLRSYDLKEMMIQGHIFLTENYIFFKSFNSEGINKIEVLDFKDITMEIEGSTTYVKIGTSGGKSYSLFPLKKQRRKLVKDKVKTEKLYDVLNQAKMYKESEHINLQKNEKDKFKQLKTMLNVSNRLKLKMMRTTLGLEKESFNNFIFEWAKKFKFTIDGDYLIINKETISAFLNYLKSLESDNQDNVKENKSKCSFCGNMIDIKIPVCPYCGNKN</sequence>
<protein>
    <submittedName>
        <fullName evidence="1">Uncharacterized protein</fullName>
    </submittedName>
</protein>
<proteinExistence type="predicted"/>
<dbReference type="AlphaFoldDB" id="X0ZAN9"/>
<comment type="caution">
    <text evidence="1">The sequence shown here is derived from an EMBL/GenBank/DDBJ whole genome shotgun (WGS) entry which is preliminary data.</text>
</comment>
<reference evidence="1" key="1">
    <citation type="journal article" date="2014" name="Front. Microbiol.">
        <title>High frequency of phylogenetically diverse reductive dehalogenase-homologous genes in deep subseafloor sedimentary metagenomes.</title>
        <authorList>
            <person name="Kawai M."/>
            <person name="Futagami T."/>
            <person name="Toyoda A."/>
            <person name="Takaki Y."/>
            <person name="Nishi S."/>
            <person name="Hori S."/>
            <person name="Arai W."/>
            <person name="Tsubouchi T."/>
            <person name="Morono Y."/>
            <person name="Uchiyama I."/>
            <person name="Ito T."/>
            <person name="Fujiyama A."/>
            <person name="Inagaki F."/>
            <person name="Takami H."/>
        </authorList>
    </citation>
    <scope>NUCLEOTIDE SEQUENCE</scope>
    <source>
        <strain evidence="1">Expedition CK06-06</strain>
    </source>
</reference>
<name>X0ZAN9_9ZZZZ</name>
<organism evidence="1">
    <name type="scientific">marine sediment metagenome</name>
    <dbReference type="NCBI Taxonomy" id="412755"/>
    <lineage>
        <taxon>unclassified sequences</taxon>
        <taxon>metagenomes</taxon>
        <taxon>ecological metagenomes</taxon>
    </lineage>
</organism>
<accession>X0ZAN9</accession>